<dbReference type="AlphaFoldDB" id="A0A8S9ZDJ8"/>
<evidence type="ECO:0000313" key="2">
    <source>
        <dbReference type="EMBL" id="KAF7629268.1"/>
    </source>
</evidence>
<keyword evidence="1" id="KW-1133">Transmembrane helix</keyword>
<feature type="transmembrane region" description="Helical" evidence="1">
    <location>
        <begin position="107"/>
        <end position="124"/>
    </location>
</feature>
<feature type="transmembrane region" description="Helical" evidence="1">
    <location>
        <begin position="47"/>
        <end position="70"/>
    </location>
</feature>
<evidence type="ECO:0000256" key="1">
    <source>
        <dbReference type="SAM" id="Phobius"/>
    </source>
</evidence>
<comment type="caution">
    <text evidence="2">The sequence shown here is derived from an EMBL/GenBank/DDBJ whole genome shotgun (WGS) entry which is preliminary data.</text>
</comment>
<dbReference type="Proteomes" id="UP000605970">
    <property type="component" value="Unassembled WGS sequence"/>
</dbReference>
<keyword evidence="1" id="KW-0472">Membrane</keyword>
<name>A0A8S9ZDJ8_9BILA</name>
<keyword evidence="1" id="KW-0812">Transmembrane</keyword>
<dbReference type="EMBL" id="JABEBT010000143">
    <property type="protein sequence ID" value="KAF7629268.1"/>
    <property type="molecule type" value="Genomic_DNA"/>
</dbReference>
<proteinExistence type="predicted"/>
<evidence type="ECO:0000313" key="3">
    <source>
        <dbReference type="Proteomes" id="UP000605970"/>
    </source>
</evidence>
<gene>
    <name evidence="2" type="ORF">Mgra_00009219</name>
</gene>
<keyword evidence="3" id="KW-1185">Reference proteome</keyword>
<sequence>MQTNLGDYENYPDVFFFEENEFSQEGLLEFIVEISCIWQVINSILPFVFRSFIALFLNLVVFALTGMFFYRPNVLSLIMFCLLSRFLNECISGVIGFALFWTNSERFALVLPLLIYFLQSFALINFNPIRNISRGFLCTIFTIIFIIMW</sequence>
<accession>A0A8S9ZDJ8</accession>
<feature type="transmembrane region" description="Helical" evidence="1">
    <location>
        <begin position="131"/>
        <end position="148"/>
    </location>
</feature>
<organism evidence="2 3">
    <name type="scientific">Meloidogyne graminicola</name>
    <dbReference type="NCBI Taxonomy" id="189291"/>
    <lineage>
        <taxon>Eukaryota</taxon>
        <taxon>Metazoa</taxon>
        <taxon>Ecdysozoa</taxon>
        <taxon>Nematoda</taxon>
        <taxon>Chromadorea</taxon>
        <taxon>Rhabditida</taxon>
        <taxon>Tylenchina</taxon>
        <taxon>Tylenchomorpha</taxon>
        <taxon>Tylenchoidea</taxon>
        <taxon>Meloidogynidae</taxon>
        <taxon>Meloidogyninae</taxon>
        <taxon>Meloidogyne</taxon>
    </lineage>
</organism>
<reference evidence="2" key="1">
    <citation type="journal article" date="2020" name="Ecol. Evol.">
        <title>Genome structure and content of the rice root-knot nematode (Meloidogyne graminicola).</title>
        <authorList>
            <person name="Phan N.T."/>
            <person name="Danchin E.G.J."/>
            <person name="Klopp C."/>
            <person name="Perfus-Barbeoch L."/>
            <person name="Kozlowski D.K."/>
            <person name="Koutsovoulos G.D."/>
            <person name="Lopez-Roques C."/>
            <person name="Bouchez O."/>
            <person name="Zahm M."/>
            <person name="Besnard G."/>
            <person name="Bellafiore S."/>
        </authorList>
    </citation>
    <scope>NUCLEOTIDE SEQUENCE</scope>
    <source>
        <strain evidence="2">VN-18</strain>
    </source>
</reference>
<protein>
    <submittedName>
        <fullName evidence="2">Uncharacterized protein</fullName>
    </submittedName>
</protein>